<dbReference type="Proteomes" id="UP000249393">
    <property type="component" value="Unassembled WGS sequence"/>
</dbReference>
<evidence type="ECO:0000313" key="2">
    <source>
        <dbReference type="Proteomes" id="UP000249393"/>
    </source>
</evidence>
<evidence type="ECO:0008006" key="3">
    <source>
        <dbReference type="Google" id="ProtNLM"/>
    </source>
</evidence>
<proteinExistence type="predicted"/>
<gene>
    <name evidence="1" type="ORF">DI526_03370</name>
</gene>
<accession>A0A2W5V8Z9</accession>
<dbReference type="InterPro" id="IPR025395">
    <property type="entry name" value="Phage_tail_terminator-like"/>
</dbReference>
<reference evidence="1 2" key="1">
    <citation type="submission" date="2017-08" db="EMBL/GenBank/DDBJ databases">
        <title>Infants hospitalized years apart are colonized by the same room-sourced microbial strains.</title>
        <authorList>
            <person name="Brooks B."/>
            <person name="Olm M.R."/>
            <person name="Firek B.A."/>
            <person name="Baker R."/>
            <person name="Thomas B.C."/>
            <person name="Morowitz M.J."/>
            <person name="Banfield J.F."/>
        </authorList>
    </citation>
    <scope>NUCLEOTIDE SEQUENCE [LARGE SCALE GENOMIC DNA]</scope>
    <source>
        <strain evidence="1">S2_003_000_R2_4</strain>
    </source>
</reference>
<protein>
    <recommendedName>
        <fullName evidence="3">DUF3168 domain-containing protein</fullName>
    </recommendedName>
</protein>
<name>A0A2W5V8Z9_9CAUL</name>
<organism evidence="1 2">
    <name type="scientific">Caulobacter segnis</name>
    <dbReference type="NCBI Taxonomy" id="88688"/>
    <lineage>
        <taxon>Bacteria</taxon>
        <taxon>Pseudomonadati</taxon>
        <taxon>Pseudomonadota</taxon>
        <taxon>Alphaproteobacteria</taxon>
        <taxon>Caulobacterales</taxon>
        <taxon>Caulobacteraceae</taxon>
        <taxon>Caulobacter</taxon>
    </lineage>
</organism>
<evidence type="ECO:0000313" key="1">
    <source>
        <dbReference type="EMBL" id="PZR36489.1"/>
    </source>
</evidence>
<dbReference type="AlphaFoldDB" id="A0A2W5V8Z9"/>
<comment type="caution">
    <text evidence="1">The sequence shown here is derived from an EMBL/GenBank/DDBJ whole genome shotgun (WGS) entry which is preliminary data.</text>
</comment>
<dbReference type="EMBL" id="QFQZ01000006">
    <property type="protein sequence ID" value="PZR36489.1"/>
    <property type="molecule type" value="Genomic_DNA"/>
</dbReference>
<sequence>MSFASVRAALETALNGIAPPLSTAWENTAFTPVVGTPYQRAVIIPAAPANDEIGRAYNERGIFQVSLHFPPNTGPAAAYVRADLIRATFYRGATFPKDGITVQVVGTPTILPPQDDDQGRYVLPVSINFRASAQT</sequence>
<dbReference type="Pfam" id="PF13554">
    <property type="entry name" value="Phage_tail_terminator_5"/>
    <property type="match status" value="1"/>
</dbReference>
<dbReference type="RefSeq" id="WP_304274043.1">
    <property type="nucleotide sequence ID" value="NZ_QFQZ01000006.1"/>
</dbReference>
<dbReference type="Gene3D" id="3.30.2000.20">
    <property type="match status" value="1"/>
</dbReference>